<keyword evidence="2" id="KW-1185">Reference proteome</keyword>
<dbReference type="PANTHER" id="PTHR35105">
    <property type="entry name" value="EXPRESSED PROTEIN"/>
    <property type="match status" value="1"/>
</dbReference>
<organism evidence="1 2">
    <name type="scientific">Nocardioides astragali</name>
    <dbReference type="NCBI Taxonomy" id="1776736"/>
    <lineage>
        <taxon>Bacteria</taxon>
        <taxon>Bacillati</taxon>
        <taxon>Actinomycetota</taxon>
        <taxon>Actinomycetes</taxon>
        <taxon>Propionibacteriales</taxon>
        <taxon>Nocardioidaceae</taxon>
        <taxon>Nocardioides</taxon>
    </lineage>
</organism>
<sequence>MIEFETWAASRPFGDQREFLVLGKGPTYARKDEFDLSGYVTMSLNHVVTQQPVDIAHMIDFDVAEQCAESIAANARWLLMPRHPHLGFSRARLSLDELIRYVPALAELDAAGRIVCYDLHSKPAGRKGGVTVTAQYFSSEAAVDLAGHLGASRVATLGVDGGTQYAGHFSSLDGTTRLANGQPSFSLQFEGISRIARQHGIQVDALVPPLKVFVGVQERELIAARVLAFTINEHASQPVQVEHLQPVDRVPVDPRNRQRTPFSFSRFLIPELMGYQGRALYVDSDMQVFDDITKLWDIPFDGAKVLCTNQTFIPPQWVGSPSFHPGLQMSVMMLDCGGLKWDINEIIDRLDAGALTYEDLLFKMAVVPSDEVRDGLPEGWNHLEHYIPGETKLIHYTAVPTQPWKSEDNPNGRLWEDAFVRACKAGYVDADLVERHIKAGHVRRSLRSLVPATEQPTQVFSSALQAELAATQRELDRRDRLRPKRVISAGARRVNRLAAKQGARALSRLRR</sequence>
<dbReference type="RefSeq" id="WP_255890698.1">
    <property type="nucleotide sequence ID" value="NZ_JAFMZM010000003.1"/>
</dbReference>
<dbReference type="EMBL" id="JBHTCH010000005">
    <property type="protein sequence ID" value="MFC7360040.1"/>
    <property type="molecule type" value="Genomic_DNA"/>
</dbReference>
<proteinExistence type="predicted"/>
<dbReference type="InterPro" id="IPR002495">
    <property type="entry name" value="Glyco_trans_8"/>
</dbReference>
<gene>
    <name evidence="1" type="ORF">ACFQO6_07130</name>
</gene>
<dbReference type="PANTHER" id="PTHR35105:SF2">
    <property type="entry name" value="PROTEIN CDI"/>
    <property type="match status" value="1"/>
</dbReference>
<comment type="caution">
    <text evidence="1">The sequence shown here is derived from an EMBL/GenBank/DDBJ whole genome shotgun (WGS) entry which is preliminary data.</text>
</comment>
<reference evidence="2" key="1">
    <citation type="journal article" date="2019" name="Int. J. Syst. Evol. Microbiol.">
        <title>The Global Catalogue of Microorganisms (GCM) 10K type strain sequencing project: providing services to taxonomists for standard genome sequencing and annotation.</title>
        <authorList>
            <consortium name="The Broad Institute Genomics Platform"/>
            <consortium name="The Broad Institute Genome Sequencing Center for Infectious Disease"/>
            <person name="Wu L."/>
            <person name="Ma J."/>
        </authorList>
    </citation>
    <scope>NUCLEOTIDE SEQUENCE [LARGE SCALE GENOMIC DNA]</scope>
    <source>
        <strain evidence="2">FCH27</strain>
    </source>
</reference>
<dbReference type="SUPFAM" id="SSF53448">
    <property type="entry name" value="Nucleotide-diphospho-sugar transferases"/>
    <property type="match status" value="1"/>
</dbReference>
<dbReference type="InterPro" id="IPR029044">
    <property type="entry name" value="Nucleotide-diphossugar_trans"/>
</dbReference>
<protein>
    <submittedName>
        <fullName evidence="1">Glycosyltransferase</fullName>
    </submittedName>
</protein>
<name>A0ABW2N202_9ACTN</name>
<dbReference type="Proteomes" id="UP001596524">
    <property type="component" value="Unassembled WGS sequence"/>
</dbReference>
<dbReference type="Gene3D" id="3.90.550.10">
    <property type="entry name" value="Spore Coat Polysaccharide Biosynthesis Protein SpsA, Chain A"/>
    <property type="match status" value="1"/>
</dbReference>
<evidence type="ECO:0000313" key="1">
    <source>
        <dbReference type="EMBL" id="MFC7360040.1"/>
    </source>
</evidence>
<evidence type="ECO:0000313" key="2">
    <source>
        <dbReference type="Proteomes" id="UP001596524"/>
    </source>
</evidence>
<accession>A0ABW2N202</accession>
<dbReference type="Pfam" id="PF01501">
    <property type="entry name" value="Glyco_transf_8"/>
    <property type="match status" value="1"/>
</dbReference>